<keyword evidence="3" id="KW-0804">Transcription</keyword>
<dbReference type="PROSITE" id="PS00041">
    <property type="entry name" value="HTH_ARAC_FAMILY_1"/>
    <property type="match status" value="1"/>
</dbReference>
<dbReference type="InterPro" id="IPR018062">
    <property type="entry name" value="HTH_AraC-typ_CS"/>
</dbReference>
<evidence type="ECO:0000256" key="1">
    <source>
        <dbReference type="ARBA" id="ARBA00023015"/>
    </source>
</evidence>
<dbReference type="OrthoDB" id="241790at2"/>
<dbReference type="PANTHER" id="PTHR46796:SF13">
    <property type="entry name" value="HTH-TYPE TRANSCRIPTIONAL ACTIVATOR RHAS"/>
    <property type="match status" value="1"/>
</dbReference>
<dbReference type="Pfam" id="PF12852">
    <property type="entry name" value="Cupin_6"/>
    <property type="match status" value="1"/>
</dbReference>
<dbReference type="PROSITE" id="PS01124">
    <property type="entry name" value="HTH_ARAC_FAMILY_2"/>
    <property type="match status" value="1"/>
</dbReference>
<dbReference type="InterPro" id="IPR050204">
    <property type="entry name" value="AraC_XylS_family_regulators"/>
</dbReference>
<name>A0A417XTW3_9ACTN</name>
<sequence>MDGLEHLLSGPRARQAFLLRMVMEPPWSVRIEDDPALTLFAVLRGSAWVTGELGEPLELTEGDVAVVRGGPVYTVADHPGTAPQVTVEKGNRCVDLDGHLVAQRMSLGVRTWGNCHDGSTVMLLGTWEAETEAGRPLLAALPGLLARRRGEWDATLVDLLAVEVMREEPGQEVVLDRLLDLVLVSVVRSWLASEEQVTRGLAHTDPVVGEALRLMHHRPEHGWTIASLSREVGVSRASLARRFGELVGEPPMTYLTHWRLSLAADLLAATDDAIEQVARQVGYGSGFALSAAFKRVRGVSPQQHRKAARAG</sequence>
<comment type="caution">
    <text evidence="5">The sequence shown here is derived from an EMBL/GenBank/DDBJ whole genome shotgun (WGS) entry which is preliminary data.</text>
</comment>
<reference evidence="5 6" key="1">
    <citation type="submission" date="2018-09" db="EMBL/GenBank/DDBJ databases">
        <title>Genome sequencing of Nocardioides immobilis CCTCC AB 2017083 for comparison to Nocardioides silvaticus.</title>
        <authorList>
            <person name="Li C."/>
            <person name="Wang G."/>
        </authorList>
    </citation>
    <scope>NUCLEOTIDE SEQUENCE [LARGE SCALE GENOMIC DNA]</scope>
    <source>
        <strain evidence="5 6">CCTCC AB 2017083</strain>
    </source>
</reference>
<organism evidence="5 6">
    <name type="scientific">Nocardioides immobilis</name>
    <dbReference type="NCBI Taxonomy" id="2049295"/>
    <lineage>
        <taxon>Bacteria</taxon>
        <taxon>Bacillati</taxon>
        <taxon>Actinomycetota</taxon>
        <taxon>Actinomycetes</taxon>
        <taxon>Propionibacteriales</taxon>
        <taxon>Nocardioidaceae</taxon>
        <taxon>Nocardioides</taxon>
    </lineage>
</organism>
<proteinExistence type="predicted"/>
<dbReference type="GO" id="GO:0003700">
    <property type="term" value="F:DNA-binding transcription factor activity"/>
    <property type="evidence" value="ECO:0007669"/>
    <property type="project" value="InterPro"/>
</dbReference>
<keyword evidence="2" id="KW-0238">DNA-binding</keyword>
<dbReference type="EMBL" id="QXGH01000041">
    <property type="protein sequence ID" value="RHW23701.1"/>
    <property type="molecule type" value="Genomic_DNA"/>
</dbReference>
<dbReference type="Pfam" id="PF12833">
    <property type="entry name" value="HTH_18"/>
    <property type="match status" value="1"/>
</dbReference>
<dbReference type="AlphaFoldDB" id="A0A417XTW3"/>
<dbReference type="PANTHER" id="PTHR46796">
    <property type="entry name" value="HTH-TYPE TRANSCRIPTIONAL ACTIVATOR RHAS-RELATED"/>
    <property type="match status" value="1"/>
</dbReference>
<protein>
    <submittedName>
        <fullName evidence="5">AraC family transcriptional regulator</fullName>
    </submittedName>
</protein>
<accession>A0A417XTW3</accession>
<gene>
    <name evidence="5" type="ORF">D0Z08_28225</name>
</gene>
<dbReference type="SMART" id="SM00342">
    <property type="entry name" value="HTH_ARAC"/>
    <property type="match status" value="1"/>
</dbReference>
<keyword evidence="1" id="KW-0805">Transcription regulation</keyword>
<keyword evidence="6" id="KW-1185">Reference proteome</keyword>
<feature type="domain" description="HTH araC/xylS-type" evidence="4">
    <location>
        <begin position="209"/>
        <end position="307"/>
    </location>
</feature>
<dbReference type="InterPro" id="IPR009057">
    <property type="entry name" value="Homeodomain-like_sf"/>
</dbReference>
<evidence type="ECO:0000313" key="6">
    <source>
        <dbReference type="Proteomes" id="UP000283644"/>
    </source>
</evidence>
<dbReference type="SUPFAM" id="SSF46689">
    <property type="entry name" value="Homeodomain-like"/>
    <property type="match status" value="2"/>
</dbReference>
<dbReference type="Gene3D" id="1.10.10.60">
    <property type="entry name" value="Homeodomain-like"/>
    <property type="match status" value="2"/>
</dbReference>
<evidence type="ECO:0000256" key="2">
    <source>
        <dbReference type="ARBA" id="ARBA00023125"/>
    </source>
</evidence>
<evidence type="ECO:0000259" key="4">
    <source>
        <dbReference type="PROSITE" id="PS01124"/>
    </source>
</evidence>
<dbReference type="Proteomes" id="UP000283644">
    <property type="component" value="Unassembled WGS sequence"/>
</dbReference>
<dbReference type="InterPro" id="IPR018060">
    <property type="entry name" value="HTH_AraC"/>
</dbReference>
<dbReference type="GO" id="GO:0043565">
    <property type="term" value="F:sequence-specific DNA binding"/>
    <property type="evidence" value="ECO:0007669"/>
    <property type="project" value="InterPro"/>
</dbReference>
<evidence type="ECO:0000313" key="5">
    <source>
        <dbReference type="EMBL" id="RHW23701.1"/>
    </source>
</evidence>
<dbReference type="InterPro" id="IPR032783">
    <property type="entry name" value="AraC_lig"/>
</dbReference>
<evidence type="ECO:0000256" key="3">
    <source>
        <dbReference type="ARBA" id="ARBA00023163"/>
    </source>
</evidence>